<dbReference type="Proteomes" id="UP001391051">
    <property type="component" value="Unassembled WGS sequence"/>
</dbReference>
<comment type="caution">
    <text evidence="2">The sequence shown here is derived from an EMBL/GenBank/DDBJ whole genome shotgun (WGS) entry which is preliminary data.</text>
</comment>
<evidence type="ECO:0000313" key="3">
    <source>
        <dbReference type="Proteomes" id="UP001391051"/>
    </source>
</evidence>
<reference evidence="2 3" key="1">
    <citation type="submission" date="2023-01" db="EMBL/GenBank/DDBJ databases">
        <title>Analysis of 21 Apiospora genomes using comparative genomics revels a genus with tremendous synthesis potential of carbohydrate active enzymes and secondary metabolites.</title>
        <authorList>
            <person name="Sorensen T."/>
        </authorList>
    </citation>
    <scope>NUCLEOTIDE SEQUENCE [LARGE SCALE GENOMIC DNA]</scope>
    <source>
        <strain evidence="2 3">CBS 24483</strain>
    </source>
</reference>
<dbReference type="SUPFAM" id="SSF56112">
    <property type="entry name" value="Protein kinase-like (PK-like)"/>
    <property type="match status" value="1"/>
</dbReference>
<dbReference type="InterPro" id="IPR011009">
    <property type="entry name" value="Kinase-like_dom_sf"/>
</dbReference>
<dbReference type="PANTHER" id="PTHR21310">
    <property type="entry name" value="AMINOGLYCOSIDE PHOSPHOTRANSFERASE-RELATED-RELATED"/>
    <property type="match status" value="1"/>
</dbReference>
<accession>A0ABR1QCX0</accession>
<organism evidence="2 3">
    <name type="scientific">Apiospora aurea</name>
    <dbReference type="NCBI Taxonomy" id="335848"/>
    <lineage>
        <taxon>Eukaryota</taxon>
        <taxon>Fungi</taxon>
        <taxon>Dikarya</taxon>
        <taxon>Ascomycota</taxon>
        <taxon>Pezizomycotina</taxon>
        <taxon>Sordariomycetes</taxon>
        <taxon>Xylariomycetidae</taxon>
        <taxon>Amphisphaeriales</taxon>
        <taxon>Apiosporaceae</taxon>
        <taxon>Apiospora</taxon>
    </lineage>
</organism>
<sequence>MTTQPRDSGVSVSSFFTRCRLPIDAREKCDAFVTARFPGLQTRPAPFQGYCSYTLFVGDAAIVQFRPVEYSINVDIVREACAIFGCLVPEVKLLGIMPDDDNNNNNNNKLHVYHMRRLTGLSLTDFRESTRCQTEVVKAYRRQTVRDFARFHCQAWRHARTKDQVSPKGTVGSSLRWRLEMMASSLPERFQRLVTRLLPVLPDIEGLPWTLSHGDFLPSNILVSPRTGQTSGLLDWAEAEWLPFGVGMYGLEELLGEVQHGQFVYYPEADELAFLFWNEIQSQTHELRRKPRQLRAVREAQLFGVLLWHAIAFDDGRLNRVVEDGTDDGEIQRLDAFLLNYKLAPKTGISRFSLPSFLLSTLPSRGK</sequence>
<evidence type="ECO:0000313" key="2">
    <source>
        <dbReference type="EMBL" id="KAK7951815.1"/>
    </source>
</evidence>
<feature type="domain" description="Aminoglycoside phosphotransferase" evidence="1">
    <location>
        <begin position="109"/>
        <end position="241"/>
    </location>
</feature>
<proteinExistence type="predicted"/>
<name>A0ABR1QCX0_9PEZI</name>
<keyword evidence="3" id="KW-1185">Reference proteome</keyword>
<dbReference type="RefSeq" id="XP_066699877.1">
    <property type="nucleotide sequence ID" value="XM_066843765.1"/>
</dbReference>
<protein>
    <recommendedName>
        <fullName evidence="1">Aminoglycoside phosphotransferase domain-containing protein</fullName>
    </recommendedName>
</protein>
<dbReference type="Gene3D" id="3.90.1200.10">
    <property type="match status" value="1"/>
</dbReference>
<dbReference type="PANTHER" id="PTHR21310:SF59">
    <property type="entry name" value="AMINOGLYCOSIDE PHOSPHOTRANSFERASE DOMAIN-CONTAINING PROTEIN"/>
    <property type="match status" value="1"/>
</dbReference>
<evidence type="ECO:0000259" key="1">
    <source>
        <dbReference type="Pfam" id="PF01636"/>
    </source>
</evidence>
<dbReference type="InterPro" id="IPR002575">
    <property type="entry name" value="Aminoglycoside_PTrfase"/>
</dbReference>
<gene>
    <name evidence="2" type="ORF">PG986_007543</name>
</gene>
<dbReference type="EMBL" id="JAQQWE010000005">
    <property type="protein sequence ID" value="KAK7951815.1"/>
    <property type="molecule type" value="Genomic_DNA"/>
</dbReference>
<dbReference type="InterPro" id="IPR051678">
    <property type="entry name" value="AGP_Transferase"/>
</dbReference>
<dbReference type="Pfam" id="PF01636">
    <property type="entry name" value="APH"/>
    <property type="match status" value="1"/>
</dbReference>
<dbReference type="GeneID" id="92076827"/>